<keyword evidence="1" id="KW-0732">Signal</keyword>
<evidence type="ECO:0000313" key="2">
    <source>
        <dbReference type="EMBL" id="MDC9595697.1"/>
    </source>
</evidence>
<name>A0ABT5LMP8_9GAMM</name>
<dbReference type="EMBL" id="JAQRFN010000002">
    <property type="protein sequence ID" value="MDC9595697.1"/>
    <property type="molecule type" value="Genomic_DNA"/>
</dbReference>
<feature type="signal peptide" evidence="1">
    <location>
        <begin position="1"/>
        <end position="22"/>
    </location>
</feature>
<protein>
    <submittedName>
        <fullName evidence="2">N-acyl homoserine lactonase</fullName>
    </submittedName>
</protein>
<organism evidence="2 3">
    <name type="scientific">Xenorhabdus anantnagensis</name>
    <dbReference type="NCBI Taxonomy" id="3025875"/>
    <lineage>
        <taxon>Bacteria</taxon>
        <taxon>Pseudomonadati</taxon>
        <taxon>Pseudomonadota</taxon>
        <taxon>Gammaproteobacteria</taxon>
        <taxon>Enterobacterales</taxon>
        <taxon>Morganellaceae</taxon>
        <taxon>Xenorhabdus</taxon>
    </lineage>
</organism>
<dbReference type="Proteomes" id="UP001220225">
    <property type="component" value="Unassembled WGS sequence"/>
</dbReference>
<keyword evidence="3" id="KW-1185">Reference proteome</keyword>
<proteinExistence type="predicted"/>
<accession>A0ABT5LMP8</accession>
<dbReference type="RefSeq" id="WP_273574191.1">
    <property type="nucleotide sequence ID" value="NZ_JAQRFN010000002.1"/>
</dbReference>
<sequence length="283" mass="31826">MKKIILLLQFFLIGFFVSVVHAQSNHDLYGYNIAKEITDNYFHTPKDCGDDASPAFLCSGVLLRGTVASDNYHSWNPSPHSQESGGVSFSYLRHDAKVIELADDYKNGFIFYPYNTNPIDNKISPEVLCYFPINGDTFYRSEKGCGSYIGNSQSVPCQEQGITTAQQWVQQYYNVSQNNLYQCGFNVRGQADAFMQGIEVRSLINLSLNNELILATWDQNIPEKLPISAFFYRIGGLQDAQHDQKDFYQVTGKVIPIILMNLPSDDSGSAIFSYNPEDQAVTP</sequence>
<reference evidence="2 3" key="1">
    <citation type="submission" date="2023-02" db="EMBL/GenBank/DDBJ databases">
        <title>Entomopathogenic bacteria.</title>
        <authorList>
            <person name="Machado R.A."/>
        </authorList>
    </citation>
    <scope>NUCLEOTIDE SEQUENCE [LARGE SCALE GENOMIC DNA]</scope>
    <source>
        <strain evidence="2 3">XENO-2</strain>
    </source>
</reference>
<gene>
    <name evidence="2" type="ORF">PSI14_02130</name>
</gene>
<evidence type="ECO:0000256" key="1">
    <source>
        <dbReference type="SAM" id="SignalP"/>
    </source>
</evidence>
<evidence type="ECO:0000313" key="3">
    <source>
        <dbReference type="Proteomes" id="UP001220225"/>
    </source>
</evidence>
<feature type="chain" id="PRO_5046196438" evidence="1">
    <location>
        <begin position="23"/>
        <end position="283"/>
    </location>
</feature>
<comment type="caution">
    <text evidence="2">The sequence shown here is derived from an EMBL/GenBank/DDBJ whole genome shotgun (WGS) entry which is preliminary data.</text>
</comment>